<organism evidence="4 5">
    <name type="scientific">Faecalibacterium cf. prausnitzii KLE1255</name>
    <dbReference type="NCBI Taxonomy" id="748224"/>
    <lineage>
        <taxon>Bacteria</taxon>
        <taxon>Bacillati</taxon>
        <taxon>Bacillota</taxon>
        <taxon>Clostridia</taxon>
        <taxon>Eubacteriales</taxon>
        <taxon>Oscillospiraceae</taxon>
        <taxon>Faecalibacterium</taxon>
    </lineage>
</organism>
<name>E2ZID5_9FIRM</name>
<dbReference type="STRING" id="748224.HMPREF9436_01429"/>
<dbReference type="BioCyc" id="FCF748224-HMP:GTSS-111-MONOMER"/>
<dbReference type="GO" id="GO:0003676">
    <property type="term" value="F:nucleic acid binding"/>
    <property type="evidence" value="ECO:0007669"/>
    <property type="project" value="InterPro"/>
</dbReference>
<dbReference type="HOGENOM" id="CLU_1666790_0_0_9"/>
<evidence type="ECO:0000256" key="1">
    <source>
        <dbReference type="ARBA" id="ARBA00022723"/>
    </source>
</evidence>
<dbReference type="GO" id="GO:0016818">
    <property type="term" value="F:hydrolase activity, acting on acid anhydrides, in phosphorus-containing anhydrides"/>
    <property type="evidence" value="ECO:0007669"/>
    <property type="project" value="InterPro"/>
</dbReference>
<feature type="domain" description="HIRAN" evidence="3">
    <location>
        <begin position="36"/>
        <end position="132"/>
    </location>
</feature>
<dbReference type="Gene3D" id="3.30.70.2330">
    <property type="match status" value="1"/>
</dbReference>
<reference evidence="4 5" key="1">
    <citation type="submission" date="2010-08" db="EMBL/GenBank/DDBJ databases">
        <authorList>
            <person name="Weinstock G."/>
            <person name="Sodergren E."/>
            <person name="Clifton S."/>
            <person name="Fulton L."/>
            <person name="Fulton B."/>
            <person name="Courtney L."/>
            <person name="Fronick C."/>
            <person name="Harrison M."/>
            <person name="Strong C."/>
            <person name="Farmer C."/>
            <person name="Delahaunty K."/>
            <person name="Markovic C."/>
            <person name="Hall O."/>
            <person name="Minx P."/>
            <person name="Tomlinson C."/>
            <person name="Mitreva M."/>
            <person name="Hou S."/>
            <person name="Chen J."/>
            <person name="Wollam A."/>
            <person name="Pepin K.H."/>
            <person name="Johnson M."/>
            <person name="Bhonagiri V."/>
            <person name="Zhang X."/>
            <person name="Suruliraj S."/>
            <person name="Warren W."/>
            <person name="Chinwalla A."/>
            <person name="Mardis E.R."/>
            <person name="Wilson R.K."/>
        </authorList>
    </citation>
    <scope>NUCLEOTIDE SEQUENCE [LARGE SCALE GENOMIC DNA]</scope>
    <source>
        <strain evidence="4 5">KLE1255</strain>
    </source>
</reference>
<dbReference type="Proteomes" id="UP000006028">
    <property type="component" value="Unassembled WGS sequence"/>
</dbReference>
<proteinExistence type="predicted"/>
<sequence>MKVIFIGHKKWIIQTQQGMNGLPENKTCVLEEIKMKYYVTLTGLNYRFGTQPFTVGQKVKLVKEPENDFDREAIRAELPGLGKVGYVANSTHTVLGDCYSAGRIYDKIGAAATAKVKYVLANAVVCSVKAADMGQTGLPPVDPATGLPFGNEEDAIAF</sequence>
<dbReference type="AlphaFoldDB" id="E2ZID5"/>
<evidence type="ECO:0000259" key="3">
    <source>
        <dbReference type="SMART" id="SM00910"/>
    </source>
</evidence>
<dbReference type="EMBL" id="AECU01000118">
    <property type="protein sequence ID" value="EFQ07041.1"/>
    <property type="molecule type" value="Genomic_DNA"/>
</dbReference>
<protein>
    <recommendedName>
        <fullName evidence="3">HIRAN domain-containing protein</fullName>
    </recommendedName>
</protein>
<evidence type="ECO:0000313" key="4">
    <source>
        <dbReference type="EMBL" id="EFQ07041.1"/>
    </source>
</evidence>
<gene>
    <name evidence="4" type="ORF">HMPREF9436_01429</name>
</gene>
<keyword evidence="2" id="KW-0378">Hydrolase</keyword>
<comment type="caution">
    <text evidence="4">The sequence shown here is derived from an EMBL/GenBank/DDBJ whole genome shotgun (WGS) entry which is preliminary data.</text>
</comment>
<dbReference type="SMART" id="SM00910">
    <property type="entry name" value="HIRAN"/>
    <property type="match status" value="1"/>
</dbReference>
<keyword evidence="1" id="KW-0479">Metal-binding</keyword>
<evidence type="ECO:0000256" key="2">
    <source>
        <dbReference type="ARBA" id="ARBA00022801"/>
    </source>
</evidence>
<evidence type="ECO:0000313" key="5">
    <source>
        <dbReference type="Proteomes" id="UP000006028"/>
    </source>
</evidence>
<dbReference type="Pfam" id="PF08797">
    <property type="entry name" value="HIRAN"/>
    <property type="match status" value="1"/>
</dbReference>
<accession>E2ZID5</accession>
<dbReference type="eggNOG" id="ENOG50330YI">
    <property type="taxonomic scope" value="Bacteria"/>
</dbReference>
<dbReference type="GO" id="GO:0008270">
    <property type="term" value="F:zinc ion binding"/>
    <property type="evidence" value="ECO:0007669"/>
    <property type="project" value="InterPro"/>
</dbReference>
<dbReference type="InterPro" id="IPR014905">
    <property type="entry name" value="HIRAN"/>
</dbReference>